<dbReference type="RefSeq" id="WP_119600081.1">
    <property type="nucleotide sequence ID" value="NZ_QXQA01000007.1"/>
</dbReference>
<evidence type="ECO:0000256" key="3">
    <source>
        <dbReference type="ARBA" id="ARBA00023163"/>
    </source>
</evidence>
<dbReference type="GO" id="GO:0043565">
    <property type="term" value="F:sequence-specific DNA binding"/>
    <property type="evidence" value="ECO:0007669"/>
    <property type="project" value="InterPro"/>
</dbReference>
<proteinExistence type="predicted"/>
<evidence type="ECO:0000313" key="5">
    <source>
        <dbReference type="EMBL" id="RIX52354.1"/>
    </source>
</evidence>
<dbReference type="AlphaFoldDB" id="A0A3A1UVP5"/>
<sequence length="303" mass="34775">METIVKFPNLTNTLQLIGCHFGVKPPSWEFPTHHHHFFELIYCGEGEITHRINGVPVLHREGDWLLINSGSRHSTVNHSRHHYVYFNAHFDLDDMEMREQLGSSPYRTITREEAASSKLPRYIGVIESLLQRGLLHDQIIETSEVKEIGFSLTNRIYLQTHVLLIIAEMLSFPPKSKSDNAIPNAISNYMTDIAHAIEERLVKSLNTDISIADISSEFHLSRYQCSKIFSQVYGLSPRQYLSRLKLNRAKEMLVTTNMTVDAISESLGFSSVSHFSRQFRRWTNKAPSQFRPKHSIPESDPAL</sequence>
<dbReference type="InterPro" id="IPR020449">
    <property type="entry name" value="Tscrpt_reg_AraC-type_HTH"/>
</dbReference>
<evidence type="ECO:0000256" key="2">
    <source>
        <dbReference type="ARBA" id="ARBA00023125"/>
    </source>
</evidence>
<dbReference type="Pfam" id="PF02311">
    <property type="entry name" value="AraC_binding"/>
    <property type="match status" value="1"/>
</dbReference>
<dbReference type="SUPFAM" id="SSF51215">
    <property type="entry name" value="Regulatory protein AraC"/>
    <property type="match status" value="1"/>
</dbReference>
<dbReference type="EMBL" id="QXQA01000007">
    <property type="protein sequence ID" value="RIX52354.1"/>
    <property type="molecule type" value="Genomic_DNA"/>
</dbReference>
<dbReference type="Gene3D" id="1.10.10.60">
    <property type="entry name" value="Homeodomain-like"/>
    <property type="match status" value="2"/>
</dbReference>
<dbReference type="PANTHER" id="PTHR43280:SF28">
    <property type="entry name" value="HTH-TYPE TRANSCRIPTIONAL ACTIVATOR RHAS"/>
    <property type="match status" value="1"/>
</dbReference>
<dbReference type="InterPro" id="IPR009057">
    <property type="entry name" value="Homeodomain-like_sf"/>
</dbReference>
<keyword evidence="1" id="KW-0805">Transcription regulation</keyword>
<dbReference type="PANTHER" id="PTHR43280">
    <property type="entry name" value="ARAC-FAMILY TRANSCRIPTIONAL REGULATOR"/>
    <property type="match status" value="1"/>
</dbReference>
<comment type="caution">
    <text evidence="5">The sequence shown here is derived from an EMBL/GenBank/DDBJ whole genome shotgun (WGS) entry which is preliminary data.</text>
</comment>
<evidence type="ECO:0000313" key="6">
    <source>
        <dbReference type="Proteomes" id="UP000266482"/>
    </source>
</evidence>
<dbReference type="PROSITE" id="PS00041">
    <property type="entry name" value="HTH_ARAC_FAMILY_1"/>
    <property type="match status" value="1"/>
</dbReference>
<organism evidence="5 6">
    <name type="scientific">Paenibacillus nanensis</name>
    <dbReference type="NCBI Taxonomy" id="393251"/>
    <lineage>
        <taxon>Bacteria</taxon>
        <taxon>Bacillati</taxon>
        <taxon>Bacillota</taxon>
        <taxon>Bacilli</taxon>
        <taxon>Bacillales</taxon>
        <taxon>Paenibacillaceae</taxon>
        <taxon>Paenibacillus</taxon>
    </lineage>
</organism>
<evidence type="ECO:0000256" key="1">
    <source>
        <dbReference type="ARBA" id="ARBA00023015"/>
    </source>
</evidence>
<keyword evidence="2" id="KW-0238">DNA-binding</keyword>
<dbReference type="SUPFAM" id="SSF46689">
    <property type="entry name" value="Homeodomain-like"/>
    <property type="match status" value="2"/>
</dbReference>
<reference evidence="5 6" key="1">
    <citation type="submission" date="2018-09" db="EMBL/GenBank/DDBJ databases">
        <title>Paenibacillus aracenensis nov. sp. isolated from a cave in southern Spain.</title>
        <authorList>
            <person name="Jurado V."/>
            <person name="Gutierrez-Patricio S."/>
            <person name="Gonzalez-Pimentel J.L."/>
            <person name="Miller A.Z."/>
            <person name="Laiz L."/>
            <person name="Saiz-Jimenez C."/>
        </authorList>
    </citation>
    <scope>NUCLEOTIDE SEQUENCE [LARGE SCALE GENOMIC DNA]</scope>
    <source>
        <strain evidence="5 6">DSM 22867</strain>
    </source>
</reference>
<dbReference type="InterPro" id="IPR037923">
    <property type="entry name" value="HTH-like"/>
</dbReference>
<name>A0A3A1UVP5_9BACL</name>
<dbReference type="PROSITE" id="PS01124">
    <property type="entry name" value="HTH_ARAC_FAMILY_2"/>
    <property type="match status" value="1"/>
</dbReference>
<gene>
    <name evidence="5" type="ORF">D3P08_12790</name>
</gene>
<dbReference type="SMART" id="SM00342">
    <property type="entry name" value="HTH_ARAC"/>
    <property type="match status" value="1"/>
</dbReference>
<dbReference type="InterPro" id="IPR014710">
    <property type="entry name" value="RmlC-like_jellyroll"/>
</dbReference>
<dbReference type="OrthoDB" id="1975977at2"/>
<keyword evidence="6" id="KW-1185">Reference proteome</keyword>
<dbReference type="InterPro" id="IPR018060">
    <property type="entry name" value="HTH_AraC"/>
</dbReference>
<keyword evidence="3" id="KW-0804">Transcription</keyword>
<dbReference type="InterPro" id="IPR018062">
    <property type="entry name" value="HTH_AraC-typ_CS"/>
</dbReference>
<dbReference type="Pfam" id="PF12833">
    <property type="entry name" value="HTH_18"/>
    <property type="match status" value="1"/>
</dbReference>
<dbReference type="Gene3D" id="2.60.120.10">
    <property type="entry name" value="Jelly Rolls"/>
    <property type="match status" value="1"/>
</dbReference>
<dbReference type="GO" id="GO:0003700">
    <property type="term" value="F:DNA-binding transcription factor activity"/>
    <property type="evidence" value="ECO:0007669"/>
    <property type="project" value="InterPro"/>
</dbReference>
<feature type="domain" description="HTH araC/xylS-type" evidence="4">
    <location>
        <begin position="191"/>
        <end position="293"/>
    </location>
</feature>
<dbReference type="Proteomes" id="UP000266482">
    <property type="component" value="Unassembled WGS sequence"/>
</dbReference>
<evidence type="ECO:0000259" key="4">
    <source>
        <dbReference type="PROSITE" id="PS01124"/>
    </source>
</evidence>
<dbReference type="PRINTS" id="PR00032">
    <property type="entry name" value="HTHARAC"/>
</dbReference>
<accession>A0A3A1UVP5</accession>
<dbReference type="InterPro" id="IPR003313">
    <property type="entry name" value="AraC-bd"/>
</dbReference>
<protein>
    <submittedName>
        <fullName evidence="5">AraC family transcriptional regulator</fullName>
    </submittedName>
</protein>